<protein>
    <submittedName>
        <fullName evidence="2">Uncharacterized protein</fullName>
    </submittedName>
</protein>
<evidence type="ECO:0000313" key="2">
    <source>
        <dbReference type="EMBL" id="SMP29419.1"/>
    </source>
</evidence>
<organism evidence="2 3">
    <name type="scientific">Shimia sagamensis</name>
    <dbReference type="NCBI Taxonomy" id="1566352"/>
    <lineage>
        <taxon>Bacteria</taxon>
        <taxon>Pseudomonadati</taxon>
        <taxon>Pseudomonadota</taxon>
        <taxon>Alphaproteobacteria</taxon>
        <taxon>Rhodobacterales</taxon>
        <taxon>Roseobacteraceae</taxon>
    </lineage>
</organism>
<reference evidence="2 3" key="1">
    <citation type="submission" date="2017-05" db="EMBL/GenBank/DDBJ databases">
        <authorList>
            <person name="Varghese N."/>
            <person name="Submissions S."/>
        </authorList>
    </citation>
    <scope>NUCLEOTIDE SEQUENCE [LARGE SCALE GENOMIC DNA]</scope>
    <source>
        <strain evidence="2 3">DSM 29734</strain>
    </source>
</reference>
<name>A0ABY1P9F3_9RHOB</name>
<feature type="chain" id="PRO_5047271605" evidence="1">
    <location>
        <begin position="21"/>
        <end position="160"/>
    </location>
</feature>
<dbReference type="EMBL" id="FXTY01000006">
    <property type="protein sequence ID" value="SMP29419.1"/>
    <property type="molecule type" value="Genomic_DNA"/>
</dbReference>
<sequence length="160" mass="17490">MKVFLVSSLLAFSLPQAAVASSSLPKEVANRVTQGSDACAAFMASGTSTKTLKSLGFKGFMGNMRFAVKRSNALARTEIVVGTQSKRKCFVSVNIWTRSDYKEAFAIAGKSLIDKGYTRKTRKISSNVSEQFFQLGTQKVNLRFASSGYGSSQVTFERQR</sequence>
<keyword evidence="3" id="KW-1185">Reference proteome</keyword>
<dbReference type="Proteomes" id="UP001157961">
    <property type="component" value="Unassembled WGS sequence"/>
</dbReference>
<accession>A0ABY1P9F3</accession>
<proteinExistence type="predicted"/>
<keyword evidence="1" id="KW-0732">Signal</keyword>
<comment type="caution">
    <text evidence="2">The sequence shown here is derived from an EMBL/GenBank/DDBJ whole genome shotgun (WGS) entry which is preliminary data.</text>
</comment>
<evidence type="ECO:0000256" key="1">
    <source>
        <dbReference type="SAM" id="SignalP"/>
    </source>
</evidence>
<feature type="signal peptide" evidence="1">
    <location>
        <begin position="1"/>
        <end position="20"/>
    </location>
</feature>
<evidence type="ECO:0000313" key="3">
    <source>
        <dbReference type="Proteomes" id="UP001157961"/>
    </source>
</evidence>
<gene>
    <name evidence="2" type="ORF">SAMN06265373_106205</name>
</gene>